<gene>
    <name evidence="1" type="ORF">EUGRSUZ_H03099</name>
</gene>
<dbReference type="InParanoid" id="A0A059B2N4"/>
<name>A0A059B2N4_EUCGR</name>
<dbReference type="AlphaFoldDB" id="A0A059B2N4"/>
<protein>
    <submittedName>
        <fullName evidence="1">Uncharacterized protein</fullName>
    </submittedName>
</protein>
<proteinExistence type="predicted"/>
<evidence type="ECO:0000313" key="1">
    <source>
        <dbReference type="EMBL" id="KCW60383.1"/>
    </source>
</evidence>
<dbReference type="EMBL" id="KK198760">
    <property type="protein sequence ID" value="KCW60383.1"/>
    <property type="molecule type" value="Genomic_DNA"/>
</dbReference>
<sequence>MLIKSSNNLKDLMTAMSPSKRHCTGLLFYLTLKWLHNFKAISYSPIMLPNSSIAFYVTATQWWLQKQSLRKEWRIHIVFVGLCEPGLGQGPIGFICKNQVGQAAWVDSQAFDCQNFGHGAPGLETTTSPV</sequence>
<organism evidence="1">
    <name type="scientific">Eucalyptus grandis</name>
    <name type="common">Flooded gum</name>
    <dbReference type="NCBI Taxonomy" id="71139"/>
    <lineage>
        <taxon>Eukaryota</taxon>
        <taxon>Viridiplantae</taxon>
        <taxon>Streptophyta</taxon>
        <taxon>Embryophyta</taxon>
        <taxon>Tracheophyta</taxon>
        <taxon>Spermatophyta</taxon>
        <taxon>Magnoliopsida</taxon>
        <taxon>eudicotyledons</taxon>
        <taxon>Gunneridae</taxon>
        <taxon>Pentapetalae</taxon>
        <taxon>rosids</taxon>
        <taxon>malvids</taxon>
        <taxon>Myrtales</taxon>
        <taxon>Myrtaceae</taxon>
        <taxon>Myrtoideae</taxon>
        <taxon>Eucalypteae</taxon>
        <taxon>Eucalyptus</taxon>
    </lineage>
</organism>
<accession>A0A059B2N4</accession>
<reference evidence="1" key="1">
    <citation type="submission" date="2013-07" db="EMBL/GenBank/DDBJ databases">
        <title>The genome of Eucalyptus grandis.</title>
        <authorList>
            <person name="Schmutz J."/>
            <person name="Hayes R."/>
            <person name="Myburg A."/>
            <person name="Tuskan G."/>
            <person name="Grattapaglia D."/>
            <person name="Rokhsar D.S."/>
        </authorList>
    </citation>
    <scope>NUCLEOTIDE SEQUENCE</scope>
    <source>
        <tissue evidence="1">Leaf extractions</tissue>
    </source>
</reference>
<dbReference type="Gramene" id="KCW60383">
    <property type="protein sequence ID" value="KCW60383"/>
    <property type="gene ID" value="EUGRSUZ_H03099"/>
</dbReference>